<accession>A0A0W8G3N6</accession>
<reference evidence="1" key="1">
    <citation type="journal article" date="2015" name="Proc. Natl. Acad. Sci. U.S.A.">
        <title>Networks of energetic and metabolic interactions define dynamics in microbial communities.</title>
        <authorList>
            <person name="Embree M."/>
            <person name="Liu J.K."/>
            <person name="Al-Bassam M.M."/>
            <person name="Zengler K."/>
        </authorList>
    </citation>
    <scope>NUCLEOTIDE SEQUENCE</scope>
</reference>
<evidence type="ECO:0000313" key="1">
    <source>
        <dbReference type="EMBL" id="KUG27796.1"/>
    </source>
</evidence>
<comment type="caution">
    <text evidence="1">The sequence shown here is derived from an EMBL/GenBank/DDBJ whole genome shotgun (WGS) entry which is preliminary data.</text>
</comment>
<gene>
    <name evidence="1" type="ORF">ASZ90_002346</name>
</gene>
<proteinExistence type="predicted"/>
<organism evidence="1">
    <name type="scientific">hydrocarbon metagenome</name>
    <dbReference type="NCBI Taxonomy" id="938273"/>
    <lineage>
        <taxon>unclassified sequences</taxon>
        <taxon>metagenomes</taxon>
        <taxon>ecological metagenomes</taxon>
    </lineage>
</organism>
<dbReference type="AlphaFoldDB" id="A0A0W8G3N6"/>
<name>A0A0W8G3N6_9ZZZZ</name>
<protein>
    <submittedName>
        <fullName evidence="1">Uncharacterized protein</fullName>
    </submittedName>
</protein>
<sequence>MQKPHGSVPMGRRCVGVAGNQAGADALDGPRRIVSAASVPARRTGWR</sequence>
<dbReference type="EMBL" id="LNQE01000288">
    <property type="protein sequence ID" value="KUG27796.1"/>
    <property type="molecule type" value="Genomic_DNA"/>
</dbReference>